<comment type="caution">
    <text evidence="6">The sequence shown here is derived from an EMBL/GenBank/DDBJ whole genome shotgun (WGS) entry which is preliminary data.</text>
</comment>
<dbReference type="SUPFAM" id="SSF53756">
    <property type="entry name" value="UDP-Glycosyltransferase/glycogen phosphorylase"/>
    <property type="match status" value="1"/>
</dbReference>
<evidence type="ECO:0000256" key="3">
    <source>
        <dbReference type="SAM" id="MobiDB-lite"/>
    </source>
</evidence>
<evidence type="ECO:0000256" key="1">
    <source>
        <dbReference type="ARBA" id="ARBA00022676"/>
    </source>
</evidence>
<keyword evidence="7" id="KW-1185">Reference proteome</keyword>
<evidence type="ECO:0000313" key="6">
    <source>
        <dbReference type="EMBL" id="MDS0244830.1"/>
    </source>
</evidence>
<dbReference type="InterPro" id="IPR028098">
    <property type="entry name" value="Glyco_trans_4-like_N"/>
</dbReference>
<feature type="region of interest" description="Disordered" evidence="3">
    <location>
        <begin position="141"/>
        <end position="164"/>
    </location>
</feature>
<evidence type="ECO:0000313" key="8">
    <source>
        <dbReference type="Proteomes" id="UP001183582"/>
    </source>
</evidence>
<name>A0AAJ2HC39_9MICO</name>
<sequence>MASVPSQHPYVRAAVDPATVDLLPDPPVPGAPAGQWWPPQTVTPAWIDANATEFDILHLHFGLESFDSDEIAAGLAAARRAGRPVVYTVHDLDNPQLTDQAPYRAILHTLVPAADHLITLTDAAADEVRRRWNRECTVLPHPTVLTGEPDAPTGTHATDSPVTDAASPVRVGVHVRDLRPNIDALGAVRALAVVADLVGAEVDVVVLMNDRVRDTALAERVIATAGDRVRIERVGRLSDAAVERWIAQLDLFVLPYRHGTHSGWVELCWDLATPVAGTPVGSVGAQHPSDFLAIDLDRPETLVAAVDEARRRRSTNRRDDVQRRRHDRLAERETVRDAHTALYRDALQRVARAERWSA</sequence>
<dbReference type="EMBL" id="JAHWXH010000001">
    <property type="protein sequence ID" value="MDS0244830.1"/>
    <property type="molecule type" value="Genomic_DNA"/>
</dbReference>
<dbReference type="Gene3D" id="3.40.50.2000">
    <property type="entry name" value="Glycogen Phosphorylase B"/>
    <property type="match status" value="1"/>
</dbReference>
<dbReference type="Proteomes" id="UP001183582">
    <property type="component" value="Unassembled WGS sequence"/>
</dbReference>
<evidence type="ECO:0000313" key="7">
    <source>
        <dbReference type="Proteomes" id="UP001172731"/>
    </source>
</evidence>
<dbReference type="Proteomes" id="UP001172731">
    <property type="component" value="Unassembled WGS sequence"/>
</dbReference>
<gene>
    <name evidence="5" type="ORF">KZC48_09755</name>
    <name evidence="6" type="ORF">KZC50_04305</name>
</gene>
<dbReference type="GO" id="GO:0016757">
    <property type="term" value="F:glycosyltransferase activity"/>
    <property type="evidence" value="ECO:0007669"/>
    <property type="project" value="UniProtKB-KW"/>
</dbReference>
<evidence type="ECO:0000256" key="2">
    <source>
        <dbReference type="ARBA" id="ARBA00022679"/>
    </source>
</evidence>
<dbReference type="GeneID" id="301457424"/>
<dbReference type="Pfam" id="PF13439">
    <property type="entry name" value="Glyco_transf_4"/>
    <property type="match status" value="1"/>
</dbReference>
<protein>
    <submittedName>
        <fullName evidence="6">Glycosyltransferase</fullName>
        <ecNumber evidence="6">2.4.-.-</ecNumber>
    </submittedName>
</protein>
<proteinExistence type="predicted"/>
<keyword evidence="2 6" id="KW-0808">Transferase</keyword>
<accession>A0AAJ2HC39</accession>
<feature type="domain" description="Glycosyltransferase subfamily 4-like N-terminal" evidence="4">
    <location>
        <begin position="19"/>
        <end position="141"/>
    </location>
</feature>
<dbReference type="AlphaFoldDB" id="A0AAJ2HC39"/>
<reference evidence="6 8" key="1">
    <citation type="submission" date="2021-06" db="EMBL/GenBank/DDBJ databases">
        <title>Genome-based taxonomic framework of Microbacterium strains isolated from marine environment, the description of four new species and reclassification of four preexisting species.</title>
        <authorList>
            <person name="Lee S.D."/>
            <person name="Kim S.-M."/>
            <person name="Byeon Y.-S."/>
            <person name="Yang H.L."/>
            <person name="Kim I.S."/>
        </authorList>
    </citation>
    <scope>NUCLEOTIDE SEQUENCE [LARGE SCALE GENOMIC DNA]</scope>
    <source>
        <strain evidence="5">KACC 20510</strain>
        <strain evidence="6 8">KACC 20514</strain>
    </source>
</reference>
<evidence type="ECO:0000313" key="5">
    <source>
        <dbReference type="EMBL" id="MDN4464682.1"/>
    </source>
</evidence>
<organism evidence="6 8">
    <name type="scientific">Microbacterium aurantiacum</name>
    <dbReference type="NCBI Taxonomy" id="162393"/>
    <lineage>
        <taxon>Bacteria</taxon>
        <taxon>Bacillati</taxon>
        <taxon>Actinomycetota</taxon>
        <taxon>Actinomycetes</taxon>
        <taxon>Micrococcales</taxon>
        <taxon>Microbacteriaceae</taxon>
        <taxon>Microbacterium</taxon>
    </lineage>
</organism>
<evidence type="ECO:0000259" key="4">
    <source>
        <dbReference type="Pfam" id="PF13439"/>
    </source>
</evidence>
<keyword evidence="1 6" id="KW-0328">Glycosyltransferase</keyword>
<dbReference type="RefSeq" id="WP_301134237.1">
    <property type="nucleotide sequence ID" value="NZ_BAAAGR010000001.1"/>
</dbReference>
<dbReference type="EMBL" id="JAHWXI010000010">
    <property type="protein sequence ID" value="MDN4464682.1"/>
    <property type="molecule type" value="Genomic_DNA"/>
</dbReference>
<dbReference type="EC" id="2.4.-.-" evidence="6"/>